<accession>R7RR81</accession>
<organism evidence="2 3">
    <name type="scientific">Thermobrachium celere DSM 8682</name>
    <dbReference type="NCBI Taxonomy" id="941824"/>
    <lineage>
        <taxon>Bacteria</taxon>
        <taxon>Bacillati</taxon>
        <taxon>Bacillota</taxon>
        <taxon>Clostridia</taxon>
        <taxon>Eubacteriales</taxon>
        <taxon>Clostridiaceae</taxon>
        <taxon>Thermobrachium</taxon>
    </lineage>
</organism>
<dbReference type="AlphaFoldDB" id="R7RR81"/>
<feature type="domain" description="Lactate/malate dehydrogenase N-terminal" evidence="1">
    <location>
        <begin position="107"/>
        <end position="239"/>
    </location>
</feature>
<dbReference type="Proteomes" id="UP000014923">
    <property type="component" value="Unassembled WGS sequence"/>
</dbReference>
<reference evidence="2" key="1">
    <citation type="submission" date="2013-03" db="EMBL/GenBank/DDBJ databases">
        <title>Draft genome sequence of the hydrogen-ethanol-producing anaerobic alkalithermophilic Caloramator celere.</title>
        <authorList>
            <person name="Ciranna A."/>
            <person name="Larjo A."/>
            <person name="Kivisto A."/>
            <person name="Santala V."/>
            <person name="Roos C."/>
            <person name="Karp M."/>
        </authorList>
    </citation>
    <scope>NUCLEOTIDE SEQUENCE [LARGE SCALE GENOMIC DNA]</scope>
    <source>
        <strain evidence="2">DSM 8682</strain>
    </source>
</reference>
<dbReference type="InterPro" id="IPR015955">
    <property type="entry name" value="Lactate_DH/Glyco_Ohase_4_C"/>
</dbReference>
<name>R7RR81_9CLOT</name>
<dbReference type="HOGENOM" id="CLU_054719_0_0_9"/>
<evidence type="ECO:0000313" key="2">
    <source>
        <dbReference type="EMBL" id="CDF57770.1"/>
    </source>
</evidence>
<keyword evidence="2" id="KW-0560">Oxidoreductase</keyword>
<dbReference type="eggNOG" id="COG0039">
    <property type="taxonomic scope" value="Bacteria"/>
</dbReference>
<dbReference type="OrthoDB" id="1704578at2"/>
<keyword evidence="3" id="KW-1185">Reference proteome</keyword>
<dbReference type="Pfam" id="PF00056">
    <property type="entry name" value="Ldh_1_N"/>
    <property type="match status" value="1"/>
</dbReference>
<dbReference type="SUPFAM" id="SSF56327">
    <property type="entry name" value="LDH C-terminal domain-like"/>
    <property type="match status" value="1"/>
</dbReference>
<dbReference type="RefSeq" id="WP_018661226.1">
    <property type="nucleotide sequence ID" value="NZ_HF952018.1"/>
</dbReference>
<gene>
    <name evidence="2" type="ORF">TCEL_01684</name>
</gene>
<comment type="caution">
    <text evidence="2">The sequence shown here is derived from an EMBL/GenBank/DDBJ whole genome shotgun (WGS) entry which is preliminary data.</text>
</comment>
<proteinExistence type="predicted"/>
<dbReference type="GO" id="GO:0006089">
    <property type="term" value="P:lactate metabolic process"/>
    <property type="evidence" value="ECO:0007669"/>
    <property type="project" value="TreeGrafter"/>
</dbReference>
<dbReference type="InterPro" id="IPR001236">
    <property type="entry name" value="Lactate/malate_DH_N"/>
</dbReference>
<sequence>MNIYKYNGDIFISNHSFNFETASKEELYNAEHVYLLKKGDKHKTKFKQIINSITQINDDEDINYILYKEDSSFLGKLINEEKLSSINTTFSDWQYMYKQSPIKNKYKVNIAGLGDVGGTLAIGLKLLGYDIISEIGIFDLDENKVKRWEYELNQINYPNNIELPKVKPIGYEEVFDCDVFIFCITRQVPDISIKDIDVRIVQYKGNAEIIERYVEAAKKVNYNGYFFIVSDPVDHLCKKALVELNKEYTFPADNIKGFGLGVMYARAKYFAEKLGIEYFGDEGRAFGPHGSELVIADSIKKYNHELSLNLTEQTKNANIEVRKTGFKPYIAPALSSGALSIHACLKGEWHYSTVSLGGTFLGIKNRITKNGVQIESYRDLDSKLFERIKNSYERLVEFNV</sequence>
<evidence type="ECO:0000313" key="3">
    <source>
        <dbReference type="Proteomes" id="UP000014923"/>
    </source>
</evidence>
<evidence type="ECO:0000259" key="1">
    <source>
        <dbReference type="Pfam" id="PF00056"/>
    </source>
</evidence>
<protein>
    <submittedName>
        <fullName evidence="2">L-lactate dehydrogenase</fullName>
        <ecNumber evidence="2">1.1.1.27</ecNumber>
    </submittedName>
</protein>
<dbReference type="GO" id="GO:0004459">
    <property type="term" value="F:L-lactate dehydrogenase (NAD+) activity"/>
    <property type="evidence" value="ECO:0007669"/>
    <property type="project" value="UniProtKB-EC"/>
</dbReference>
<dbReference type="EC" id="1.1.1.27" evidence="2"/>
<dbReference type="InterPro" id="IPR036291">
    <property type="entry name" value="NAD(P)-bd_dom_sf"/>
</dbReference>
<dbReference type="PANTHER" id="PTHR43128">
    <property type="entry name" value="L-2-HYDROXYCARBOXYLATE DEHYDROGENASE (NAD(P)(+))"/>
    <property type="match status" value="1"/>
</dbReference>
<dbReference type="Gene3D" id="3.40.50.720">
    <property type="entry name" value="NAD(P)-binding Rossmann-like Domain"/>
    <property type="match status" value="1"/>
</dbReference>
<dbReference type="PANTHER" id="PTHR43128:SF16">
    <property type="entry name" value="L-LACTATE DEHYDROGENASE"/>
    <property type="match status" value="1"/>
</dbReference>
<dbReference type="EMBL" id="CAVN010000090">
    <property type="protein sequence ID" value="CDF57770.1"/>
    <property type="molecule type" value="Genomic_DNA"/>
</dbReference>
<dbReference type="SUPFAM" id="SSF51735">
    <property type="entry name" value="NAD(P)-binding Rossmann-fold domains"/>
    <property type="match status" value="1"/>
</dbReference>